<dbReference type="GO" id="GO:0003847">
    <property type="term" value="F:1-alkyl-2-acetylglycerophosphocholine esterase activity"/>
    <property type="evidence" value="ECO:0007669"/>
    <property type="project" value="TreeGrafter"/>
</dbReference>
<accession>A0A1Z4LNL0</accession>
<keyword evidence="7" id="KW-1185">Reference proteome</keyword>
<keyword evidence="2" id="KW-0442">Lipid degradation</keyword>
<evidence type="ECO:0000259" key="5">
    <source>
        <dbReference type="Pfam" id="PF07176"/>
    </source>
</evidence>
<dbReference type="OrthoDB" id="422423at2"/>
<dbReference type="Gene3D" id="3.40.50.1820">
    <property type="entry name" value="alpha/beta hydrolase"/>
    <property type="match status" value="1"/>
</dbReference>
<sequence length="548" mass="60643">MRKSIWLNAVLGCFIACGLPALTASRAVSAERLKLSFGIVERSVSVDSLETYARTGQVNDELAAYFKYVPEESRGELREALLAPIDLDAVKISQFLYSPIGEKLLETLSQVVQSEFRNRGTTNRNKLRRSSGFYGTRAALILAASKKNNFNIINILRKFPSKTISIDLFRSLEIGLRARNIINRTQKAVKLINEKSIEEANNQTVSNNVISNVLERGRFTYTKRSVTLNDVSRTRTFPVDIYLPGTTKTSPVVVISHGLGSDRTSFAYLAEYLASRGFVVAVPEHPGSNAQQLQALLGGIADTVTEPREFVDRPLDVKYILDYMERLSNSDSEYKQRFNMEQVGVIGQSFGGYTALALAGAEINFDNLQKSCPVNENTLNVSLLLQCQALSLPESDYQLSDPRIKAAVAINPVDSSVYGQEGLSKINIPVMIVAGTADNVAPAYPEQIVPFTWLTNENKYLVLMNGGTHFSVIAESPDSSIPVPSQVIGPSPNLARDYTNYLALAMFKTYAVNNQDYRRFLNANHINAVGQDKLFLRVVKELDGDKLK</sequence>
<evidence type="ECO:0000256" key="4">
    <source>
        <dbReference type="SAM" id="SignalP"/>
    </source>
</evidence>
<dbReference type="Proteomes" id="UP000218418">
    <property type="component" value="Chromosome"/>
</dbReference>
<feature type="signal peptide" evidence="4">
    <location>
        <begin position="1"/>
        <end position="23"/>
    </location>
</feature>
<reference evidence="6 7" key="1">
    <citation type="submission" date="2017-06" db="EMBL/GenBank/DDBJ databases">
        <title>Genome sequencing of cyanobaciteial culture collection at National Institute for Environmental Studies (NIES).</title>
        <authorList>
            <person name="Hirose Y."/>
            <person name="Shimura Y."/>
            <person name="Fujisawa T."/>
            <person name="Nakamura Y."/>
            <person name="Kawachi M."/>
        </authorList>
    </citation>
    <scope>NUCLEOTIDE SEQUENCE [LARGE SCALE GENOMIC DNA]</scope>
    <source>
        <strain evidence="6 7">NIES-267</strain>
    </source>
</reference>
<evidence type="ECO:0000256" key="3">
    <source>
        <dbReference type="ARBA" id="ARBA00023098"/>
    </source>
</evidence>
<evidence type="ECO:0000256" key="1">
    <source>
        <dbReference type="ARBA" id="ARBA00022801"/>
    </source>
</evidence>
<dbReference type="EMBL" id="AP018227">
    <property type="protein sequence ID" value="BAY82816.1"/>
    <property type="molecule type" value="Genomic_DNA"/>
</dbReference>
<evidence type="ECO:0000256" key="2">
    <source>
        <dbReference type="ARBA" id="ARBA00022963"/>
    </source>
</evidence>
<proteinExistence type="predicted"/>
<gene>
    <name evidence="6" type="ORF">NIES267_23000</name>
</gene>
<dbReference type="Pfam" id="PF03403">
    <property type="entry name" value="PAF-AH_p_II"/>
    <property type="match status" value="1"/>
</dbReference>
<evidence type="ECO:0000313" key="6">
    <source>
        <dbReference type="EMBL" id="BAY82816.1"/>
    </source>
</evidence>
<dbReference type="GO" id="GO:0016042">
    <property type="term" value="P:lipid catabolic process"/>
    <property type="evidence" value="ECO:0007669"/>
    <property type="project" value="UniProtKB-KW"/>
</dbReference>
<keyword evidence="4" id="KW-0732">Signal</keyword>
<dbReference type="Pfam" id="PF07176">
    <property type="entry name" value="DUF1400"/>
    <property type="match status" value="1"/>
</dbReference>
<dbReference type="PANTHER" id="PTHR10272">
    <property type="entry name" value="PLATELET-ACTIVATING FACTOR ACETYLHYDROLASE"/>
    <property type="match status" value="1"/>
</dbReference>
<keyword evidence="1 6" id="KW-0378">Hydrolase</keyword>
<dbReference type="InterPro" id="IPR029058">
    <property type="entry name" value="AB_hydrolase_fold"/>
</dbReference>
<protein>
    <submittedName>
        <fullName evidence="6">Putative dienelactone hydrolase</fullName>
    </submittedName>
</protein>
<name>A0A1Z4LNL0_9CYAN</name>
<feature type="chain" id="PRO_5012170452" evidence="4">
    <location>
        <begin position="24"/>
        <end position="548"/>
    </location>
</feature>
<dbReference type="PANTHER" id="PTHR10272:SF13">
    <property type="entry name" value="POLY(ETHYLENE TEREPHTHALATE) HYDROLASE"/>
    <property type="match status" value="1"/>
</dbReference>
<keyword evidence="3" id="KW-0443">Lipid metabolism</keyword>
<dbReference type="SUPFAM" id="SSF53474">
    <property type="entry name" value="alpha/beta-Hydrolases"/>
    <property type="match status" value="1"/>
</dbReference>
<dbReference type="AlphaFoldDB" id="A0A1Z4LNL0"/>
<dbReference type="InterPro" id="IPR010802">
    <property type="entry name" value="DUF1400"/>
</dbReference>
<feature type="domain" description="DUF1400" evidence="5">
    <location>
        <begin position="29"/>
        <end position="167"/>
    </location>
</feature>
<organism evidence="6 7">
    <name type="scientific">Calothrix parasitica NIES-267</name>
    <dbReference type="NCBI Taxonomy" id="1973488"/>
    <lineage>
        <taxon>Bacteria</taxon>
        <taxon>Bacillati</taxon>
        <taxon>Cyanobacteriota</taxon>
        <taxon>Cyanophyceae</taxon>
        <taxon>Nostocales</taxon>
        <taxon>Calotrichaceae</taxon>
        <taxon>Calothrix</taxon>
    </lineage>
</organism>
<evidence type="ECO:0000313" key="7">
    <source>
        <dbReference type="Proteomes" id="UP000218418"/>
    </source>
</evidence>